<evidence type="ECO:0000313" key="1">
    <source>
        <dbReference type="EMBL" id="GAH36069.1"/>
    </source>
</evidence>
<accession>X1G3C7</accession>
<protein>
    <submittedName>
        <fullName evidence="1">Uncharacterized protein</fullName>
    </submittedName>
</protein>
<gene>
    <name evidence="1" type="ORF">S03H2_13254</name>
</gene>
<sequence length="111" mass="12204">MVKFMVYLLSTVWFPPVKGEEVGKKFLEVAKKYPEDKNIGKTVLAGALMRTKDGIKGITIYEVKEGKLDAALERVGDVLGAYSEIEGVNSRIDTMATLVESLELVGLKVPE</sequence>
<name>X1G3C7_9ZZZZ</name>
<dbReference type="AlphaFoldDB" id="X1G3C7"/>
<dbReference type="EMBL" id="BARU01006727">
    <property type="protein sequence ID" value="GAH36069.1"/>
    <property type="molecule type" value="Genomic_DNA"/>
</dbReference>
<proteinExistence type="predicted"/>
<comment type="caution">
    <text evidence="1">The sequence shown here is derived from an EMBL/GenBank/DDBJ whole genome shotgun (WGS) entry which is preliminary data.</text>
</comment>
<reference evidence="1" key="1">
    <citation type="journal article" date="2014" name="Front. Microbiol.">
        <title>High frequency of phylogenetically diverse reductive dehalogenase-homologous genes in deep subseafloor sedimentary metagenomes.</title>
        <authorList>
            <person name="Kawai M."/>
            <person name="Futagami T."/>
            <person name="Toyoda A."/>
            <person name="Takaki Y."/>
            <person name="Nishi S."/>
            <person name="Hori S."/>
            <person name="Arai W."/>
            <person name="Tsubouchi T."/>
            <person name="Morono Y."/>
            <person name="Uchiyama I."/>
            <person name="Ito T."/>
            <person name="Fujiyama A."/>
            <person name="Inagaki F."/>
            <person name="Takami H."/>
        </authorList>
    </citation>
    <scope>NUCLEOTIDE SEQUENCE</scope>
    <source>
        <strain evidence="1">Expedition CK06-06</strain>
    </source>
</reference>
<organism evidence="1">
    <name type="scientific">marine sediment metagenome</name>
    <dbReference type="NCBI Taxonomy" id="412755"/>
    <lineage>
        <taxon>unclassified sequences</taxon>
        <taxon>metagenomes</taxon>
        <taxon>ecological metagenomes</taxon>
    </lineage>
</organism>